<evidence type="ECO:0000313" key="2">
    <source>
        <dbReference type="EMBL" id="SDQ87457.1"/>
    </source>
</evidence>
<dbReference type="GO" id="GO:0003989">
    <property type="term" value="F:acetyl-CoA carboxylase activity"/>
    <property type="evidence" value="ECO:0007669"/>
    <property type="project" value="InterPro"/>
</dbReference>
<dbReference type="EMBL" id="FNKK01000002">
    <property type="protein sequence ID" value="SDQ87457.1"/>
    <property type="molecule type" value="Genomic_DNA"/>
</dbReference>
<dbReference type="RefSeq" id="WP_093263783.1">
    <property type="nucleotide sequence ID" value="NZ_FNKK01000002.1"/>
</dbReference>
<keyword evidence="3" id="KW-1185">Reference proteome</keyword>
<gene>
    <name evidence="2" type="ORF">SAMN04489764_2455</name>
</gene>
<evidence type="ECO:0000313" key="3">
    <source>
        <dbReference type="Proteomes" id="UP000217103"/>
    </source>
</evidence>
<feature type="region of interest" description="Disordered" evidence="1">
    <location>
        <begin position="36"/>
        <end position="75"/>
    </location>
</feature>
<dbReference type="AlphaFoldDB" id="A0A1H1EFF1"/>
<proteinExistence type="predicted"/>
<sequence length="75" mass="7937">MTDTPEPGAHGSRLRIVRGSPAPEEIVALAVALTTASAPAAPPAPPRSRWSDPASRMRRPLSRGPDAWRRGSFPA</sequence>
<dbReference type="STRING" id="35622.SAMN04489764_2455"/>
<protein>
    <submittedName>
        <fullName evidence="2">Acyl-CoA carboxylase epsilon subunit</fullName>
    </submittedName>
</protein>
<dbReference type="Proteomes" id="UP000217103">
    <property type="component" value="Unassembled WGS sequence"/>
</dbReference>
<dbReference type="GO" id="GO:0004658">
    <property type="term" value="F:propionyl-CoA carboxylase activity"/>
    <property type="evidence" value="ECO:0007669"/>
    <property type="project" value="InterPro"/>
</dbReference>
<dbReference type="Pfam" id="PF13822">
    <property type="entry name" value="ACC_epsilon"/>
    <property type="match status" value="1"/>
</dbReference>
<name>A0A1H1EFF1_9ACTN</name>
<reference evidence="2 3" key="1">
    <citation type="submission" date="2016-10" db="EMBL/GenBank/DDBJ databases">
        <authorList>
            <person name="de Groot N.N."/>
        </authorList>
    </citation>
    <scope>NUCLEOTIDE SEQUENCE [LARGE SCALE GENOMIC DNA]</scope>
    <source>
        <strain evidence="2 3">DSM 43794</strain>
    </source>
</reference>
<organism evidence="2 3">
    <name type="scientific">Thermostaphylospora chromogena</name>
    <dbReference type="NCBI Taxonomy" id="35622"/>
    <lineage>
        <taxon>Bacteria</taxon>
        <taxon>Bacillati</taxon>
        <taxon>Actinomycetota</taxon>
        <taxon>Actinomycetes</taxon>
        <taxon>Streptosporangiales</taxon>
        <taxon>Thermomonosporaceae</taxon>
        <taxon>Thermostaphylospora</taxon>
    </lineage>
</organism>
<dbReference type="InterPro" id="IPR032716">
    <property type="entry name" value="ACC_epsilon"/>
</dbReference>
<accession>A0A1H1EFF1</accession>
<evidence type="ECO:0000256" key="1">
    <source>
        <dbReference type="SAM" id="MobiDB-lite"/>
    </source>
</evidence>